<comment type="similarity">
    <text evidence="1">Belongs to the LysR transcriptional regulatory family.</text>
</comment>
<dbReference type="InterPro" id="IPR050950">
    <property type="entry name" value="HTH-type_LysR_regulators"/>
</dbReference>
<dbReference type="InterPro" id="IPR036390">
    <property type="entry name" value="WH_DNA-bd_sf"/>
</dbReference>
<accession>A0ABP9T4B3</accession>
<evidence type="ECO:0000313" key="6">
    <source>
        <dbReference type="EMBL" id="GAA5207780.1"/>
    </source>
</evidence>
<dbReference type="PANTHER" id="PTHR30419">
    <property type="entry name" value="HTH-TYPE TRANSCRIPTIONAL REGULATOR YBHD"/>
    <property type="match status" value="1"/>
</dbReference>
<keyword evidence="2" id="KW-0805">Transcription regulation</keyword>
<name>A0ABP9T4B3_9ACTN</name>
<keyword evidence="7" id="KW-1185">Reference proteome</keyword>
<dbReference type="Gene3D" id="3.40.190.290">
    <property type="match status" value="1"/>
</dbReference>
<dbReference type="InterPro" id="IPR000847">
    <property type="entry name" value="LysR_HTH_N"/>
</dbReference>
<organism evidence="6 7">
    <name type="scientific">Streptomyces thinghirensis</name>
    <dbReference type="NCBI Taxonomy" id="551547"/>
    <lineage>
        <taxon>Bacteria</taxon>
        <taxon>Bacillati</taxon>
        <taxon>Actinomycetota</taxon>
        <taxon>Actinomycetes</taxon>
        <taxon>Kitasatosporales</taxon>
        <taxon>Streptomycetaceae</taxon>
        <taxon>Streptomyces</taxon>
    </lineage>
</organism>
<feature type="domain" description="HTH lysR-type" evidence="5">
    <location>
        <begin position="36"/>
        <end position="93"/>
    </location>
</feature>
<comment type="caution">
    <text evidence="6">The sequence shown here is derived from an EMBL/GenBank/DDBJ whole genome shotgun (WGS) entry which is preliminary data.</text>
</comment>
<reference evidence="7" key="1">
    <citation type="journal article" date="2019" name="Int. J. Syst. Evol. Microbiol.">
        <title>The Global Catalogue of Microorganisms (GCM) 10K type strain sequencing project: providing services to taxonomists for standard genome sequencing and annotation.</title>
        <authorList>
            <consortium name="The Broad Institute Genomics Platform"/>
            <consortium name="The Broad Institute Genome Sequencing Center for Infectious Disease"/>
            <person name="Wu L."/>
            <person name="Ma J."/>
        </authorList>
    </citation>
    <scope>NUCLEOTIDE SEQUENCE [LARGE SCALE GENOMIC DNA]</scope>
    <source>
        <strain evidence="7">JCM 18306</strain>
    </source>
</reference>
<dbReference type="Gene3D" id="1.10.10.10">
    <property type="entry name" value="Winged helix-like DNA-binding domain superfamily/Winged helix DNA-binding domain"/>
    <property type="match status" value="1"/>
</dbReference>
<gene>
    <name evidence="6" type="ORF">GCM10023323_24690</name>
</gene>
<dbReference type="PANTHER" id="PTHR30419:SF8">
    <property type="entry name" value="NITROGEN ASSIMILATION TRANSCRIPTIONAL ACTIVATOR-RELATED"/>
    <property type="match status" value="1"/>
</dbReference>
<dbReference type="InterPro" id="IPR005119">
    <property type="entry name" value="LysR_subst-bd"/>
</dbReference>
<keyword evidence="3" id="KW-0238">DNA-binding</keyword>
<evidence type="ECO:0000256" key="2">
    <source>
        <dbReference type="ARBA" id="ARBA00023015"/>
    </source>
</evidence>
<dbReference type="Proteomes" id="UP001499878">
    <property type="component" value="Unassembled WGS sequence"/>
</dbReference>
<evidence type="ECO:0000259" key="5">
    <source>
        <dbReference type="PROSITE" id="PS50931"/>
    </source>
</evidence>
<dbReference type="Pfam" id="PF00126">
    <property type="entry name" value="HTH_1"/>
    <property type="match status" value="1"/>
</dbReference>
<dbReference type="CDD" id="cd05466">
    <property type="entry name" value="PBP2_LTTR_substrate"/>
    <property type="match status" value="1"/>
</dbReference>
<keyword evidence="4" id="KW-0804">Transcription</keyword>
<evidence type="ECO:0000256" key="1">
    <source>
        <dbReference type="ARBA" id="ARBA00009437"/>
    </source>
</evidence>
<evidence type="ECO:0000256" key="4">
    <source>
        <dbReference type="ARBA" id="ARBA00023163"/>
    </source>
</evidence>
<dbReference type="Pfam" id="PF03466">
    <property type="entry name" value="LysR_substrate"/>
    <property type="match status" value="1"/>
</dbReference>
<dbReference type="SUPFAM" id="SSF46785">
    <property type="entry name" value="Winged helix' DNA-binding domain"/>
    <property type="match status" value="1"/>
</dbReference>
<dbReference type="PROSITE" id="PS50931">
    <property type="entry name" value="HTH_LYSR"/>
    <property type="match status" value="1"/>
</dbReference>
<dbReference type="InterPro" id="IPR036388">
    <property type="entry name" value="WH-like_DNA-bd_sf"/>
</dbReference>
<evidence type="ECO:0000256" key="3">
    <source>
        <dbReference type="ARBA" id="ARBA00023125"/>
    </source>
</evidence>
<proteinExistence type="inferred from homology"/>
<evidence type="ECO:0000313" key="7">
    <source>
        <dbReference type="Proteomes" id="UP001499878"/>
    </source>
</evidence>
<dbReference type="EMBL" id="BAABJR010000005">
    <property type="protein sequence ID" value="GAA5207780.1"/>
    <property type="molecule type" value="Genomic_DNA"/>
</dbReference>
<dbReference type="PRINTS" id="PR00039">
    <property type="entry name" value="HTHLYSR"/>
</dbReference>
<sequence>MSAFQWGPLVPVRFRHVCHLALIRSGRVLPGRTDRMTLNQLRAFVEAERLGSFTAAAKAMDIAQASASELVRRLEAELDAELFVRGSRTLTLTTAGQELLPYAQEALAAADSGVRAVHSLGSLGGGTATFGVLRNADYYLLADLVQMFHARYPEVRVRLVGQNSAETAAAVAAGRIEAGLVVLPVDDEELAVTPLLRDEVFYVSADPERTRTPVTIEAFSRSPLVLYDAHYGWQDPTRRQLAERAQLAGVRIDPLIELEHVEAAVKLAAVGVGDTIASRAVVSGPSFPSGLHTASFAEPLYDTIALVRRRSRPLSRATRELARLAEDTLRELRQNLAV</sequence>
<dbReference type="SUPFAM" id="SSF53850">
    <property type="entry name" value="Periplasmic binding protein-like II"/>
    <property type="match status" value="1"/>
</dbReference>
<protein>
    <submittedName>
        <fullName evidence="6">LysR family transcriptional regulator</fullName>
    </submittedName>
</protein>